<proteinExistence type="predicted"/>
<reference evidence="2" key="2">
    <citation type="submission" date="2013-01" db="EMBL/GenBank/DDBJ databases">
        <title>The wheat powdery mildew genome reveals unique evolution of an obligate biotroph.</title>
        <authorList>
            <person name="Oberhaensli S."/>
            <person name="Wicker T."/>
            <person name="Keller B."/>
        </authorList>
    </citation>
    <scope>NUCLEOTIDE SEQUENCE</scope>
    <source>
        <strain evidence="2">96224</strain>
    </source>
</reference>
<organism evidence="3">
    <name type="scientific">Blumeria graminis f. sp. tritici 96224</name>
    <dbReference type="NCBI Taxonomy" id="1268274"/>
    <lineage>
        <taxon>Eukaryota</taxon>
        <taxon>Fungi</taxon>
        <taxon>Dikarya</taxon>
        <taxon>Ascomycota</taxon>
        <taxon>Pezizomycotina</taxon>
        <taxon>Leotiomycetes</taxon>
        <taxon>Erysiphales</taxon>
        <taxon>Erysiphaceae</taxon>
        <taxon>Blumeria</taxon>
    </lineage>
</organism>
<dbReference type="AlphaFoldDB" id="A0A061HQA8"/>
<evidence type="ECO:0000313" key="4">
    <source>
        <dbReference type="Proteomes" id="UP000053110"/>
    </source>
</evidence>
<dbReference type="EMBL" id="UIGY01000029">
    <property type="protein sequence ID" value="SUZ08822.1"/>
    <property type="molecule type" value="Genomic_DNA"/>
</dbReference>
<gene>
    <name evidence="2" type="ORF">BGT96224_3950</name>
    <name evidence="3" type="ORF">BGT96224V2_LOCUS1984</name>
</gene>
<feature type="domain" description="UBC core" evidence="1">
    <location>
        <begin position="12"/>
        <end position="172"/>
    </location>
</feature>
<dbReference type="OrthoDB" id="5596422at2759"/>
<sequence>MSSQRLKKLPAVQKQRLLIEFSCLKSICPHGIFLTLTPGDFTRWSGVMFVRGGGPYSSAILRFNISFPALYPTLPPLVTFTTDIFHPLIKPLSAYVYPADNKLPVHVSTTNDDRLPPGGFSLQHGFPSWFSNDQKGNFNGDLKKMRSVNEETTRDRSETSNLRISLEKDSFKEETTQEPNIYELLRYIRSTFDSEEILDEVPLKAAGNPGAWHAWWTYRAKQGKFPERYMSGDVVTVLKDLNEFGAEKTTLETRSAQITATQAESQKLPPPMTSKMPEEWNWDGVWEVRVKKGIEASISESVLFKKDSGDDLIRFLHMDCSQIEAIKEDIKRSVEAARPQV</sequence>
<dbReference type="EMBL" id="KE375001">
    <property type="protein sequence ID" value="EPQ66266.1"/>
    <property type="molecule type" value="Genomic_DNA"/>
</dbReference>
<dbReference type="HOGENOM" id="CLU_040072_0_0_1"/>
<protein>
    <submittedName>
        <fullName evidence="3">Bgt-3950</fullName>
    </submittedName>
</protein>
<name>A0A061HQA8_BLUGR</name>
<evidence type="ECO:0000259" key="1">
    <source>
        <dbReference type="PROSITE" id="PS50127"/>
    </source>
</evidence>
<dbReference type="Proteomes" id="UP000053110">
    <property type="component" value="Unassembled WGS sequence"/>
</dbReference>
<evidence type="ECO:0000313" key="3">
    <source>
        <dbReference type="EMBL" id="SUZ08822.1"/>
    </source>
</evidence>
<dbReference type="Gene3D" id="3.10.110.10">
    <property type="entry name" value="Ubiquitin Conjugating Enzyme"/>
    <property type="match status" value="1"/>
</dbReference>
<accession>A0A061HQA8</accession>
<reference evidence="3" key="3">
    <citation type="submission" date="2018-07" db="EMBL/GenBank/DDBJ databases">
        <authorList>
            <person name="Quirk P.G."/>
            <person name="Krulwich T.A."/>
        </authorList>
    </citation>
    <scope>NUCLEOTIDE SEQUENCE</scope>
    <source>
        <strain evidence="3">96224</strain>
    </source>
</reference>
<dbReference type="PROSITE" id="PS50127">
    <property type="entry name" value="UBC_2"/>
    <property type="match status" value="1"/>
</dbReference>
<reference evidence="4" key="1">
    <citation type="journal article" date="2013" name="Nat. Genet.">
        <title>The wheat powdery mildew genome shows the unique evolution of an obligate biotroph.</title>
        <authorList>
            <person name="Wicker T."/>
            <person name="Oberhaensli S."/>
            <person name="Parlange F."/>
            <person name="Buchmann J.P."/>
            <person name="Shatalina M."/>
            <person name="Roffler S."/>
            <person name="Ben-David R."/>
            <person name="Dolezel J."/>
            <person name="Simkova H."/>
            <person name="Schulze-Lefert P."/>
            <person name="Spanu P.D."/>
            <person name="Bruggmann R."/>
            <person name="Amselem J."/>
            <person name="Quesneville H."/>
            <person name="Ver Loren van Themaat E."/>
            <person name="Paape T."/>
            <person name="Shimizu K.K."/>
            <person name="Keller B."/>
        </authorList>
    </citation>
    <scope>NUCLEOTIDE SEQUENCE [LARGE SCALE GENOMIC DNA]</scope>
    <source>
        <strain evidence="4">96224</strain>
    </source>
</reference>
<evidence type="ECO:0000313" key="2">
    <source>
        <dbReference type="EMBL" id="EPQ66266.1"/>
    </source>
</evidence>
<dbReference type="InterPro" id="IPR016135">
    <property type="entry name" value="UBQ-conjugating_enzyme/RWD"/>
</dbReference>
<dbReference type="SUPFAM" id="SSF54495">
    <property type="entry name" value="UBC-like"/>
    <property type="match status" value="1"/>
</dbReference>
<dbReference type="InterPro" id="IPR000608">
    <property type="entry name" value="UBC"/>
</dbReference>
<dbReference type="CDD" id="cd23814">
    <property type="entry name" value="UEV_AKTIP"/>
    <property type="match status" value="1"/>
</dbReference>
<dbReference type="Pfam" id="PF00179">
    <property type="entry name" value="UQ_con"/>
    <property type="match status" value="1"/>
</dbReference>